<dbReference type="InterPro" id="IPR052059">
    <property type="entry name" value="CR_Ser/Thr_kinase"/>
</dbReference>
<reference evidence="14 15" key="1">
    <citation type="submission" date="2019-01" db="EMBL/GenBank/DDBJ databases">
        <title>Sequencing of cultivated peanut Arachis hypogaea provides insights into genome evolution and oil improvement.</title>
        <authorList>
            <person name="Chen X."/>
        </authorList>
    </citation>
    <scope>NUCLEOTIDE SEQUENCE [LARGE SCALE GENOMIC DNA]</scope>
    <source>
        <strain evidence="15">cv. Fuhuasheng</strain>
        <tissue evidence="14">Leaves</tissue>
    </source>
</reference>
<dbReference type="InterPro" id="IPR008271">
    <property type="entry name" value="Ser/Thr_kinase_AS"/>
</dbReference>
<dbReference type="InterPro" id="IPR002902">
    <property type="entry name" value="GNK2"/>
</dbReference>
<dbReference type="InterPro" id="IPR038408">
    <property type="entry name" value="GNK2_sf"/>
</dbReference>
<feature type="transmembrane region" description="Helical" evidence="11">
    <location>
        <begin position="271"/>
        <end position="291"/>
    </location>
</feature>
<name>A0A445AM38_ARAHY</name>
<feature type="domain" description="Gnk2-homologous" evidence="13">
    <location>
        <begin position="39"/>
        <end position="141"/>
    </location>
</feature>
<dbReference type="GO" id="GO:0005524">
    <property type="term" value="F:ATP binding"/>
    <property type="evidence" value="ECO:0007669"/>
    <property type="project" value="UniProtKB-UniRule"/>
</dbReference>
<feature type="domain" description="Gnk2-homologous" evidence="13">
    <location>
        <begin position="149"/>
        <end position="249"/>
    </location>
</feature>
<dbReference type="Proteomes" id="UP000289738">
    <property type="component" value="Chromosome B01"/>
</dbReference>
<keyword evidence="3" id="KW-0732">Signal</keyword>
<dbReference type="PROSITE" id="PS50011">
    <property type="entry name" value="PROTEIN_KINASE_DOM"/>
    <property type="match status" value="1"/>
</dbReference>
<gene>
    <name evidence="14" type="ORF">Ahy_B01g051531</name>
</gene>
<keyword evidence="1" id="KW-0723">Serine/threonine-protein kinase</keyword>
<dbReference type="CDD" id="cd14066">
    <property type="entry name" value="STKc_IRAK"/>
    <property type="match status" value="1"/>
</dbReference>
<feature type="binding site" evidence="10">
    <location>
        <position position="365"/>
    </location>
    <ligand>
        <name>ATP</name>
        <dbReference type="ChEBI" id="CHEBI:30616"/>
    </ligand>
</feature>
<dbReference type="PANTHER" id="PTHR47973">
    <property type="entry name" value="CYSTEINE-RICH RECEPTOR-LIKE PROTEIN KINASE 3"/>
    <property type="match status" value="1"/>
</dbReference>
<accession>A0A445AM38</accession>
<dbReference type="FunFam" id="3.30.200.20:FF:000177">
    <property type="entry name" value="Cysteine-rich receptor-like protein kinase 2"/>
    <property type="match status" value="1"/>
</dbReference>
<dbReference type="PROSITE" id="PS00107">
    <property type="entry name" value="PROTEIN_KINASE_ATP"/>
    <property type="match status" value="1"/>
</dbReference>
<keyword evidence="15" id="KW-1185">Reference proteome</keyword>
<dbReference type="Pfam" id="PF01657">
    <property type="entry name" value="Stress-antifung"/>
    <property type="match status" value="2"/>
</dbReference>
<dbReference type="PROSITE" id="PS51473">
    <property type="entry name" value="GNK2"/>
    <property type="match status" value="2"/>
</dbReference>
<dbReference type="Gene3D" id="3.30.430.20">
    <property type="entry name" value="Gnk2 domain, C-X8-C-X2-C motif"/>
    <property type="match status" value="2"/>
</dbReference>
<sequence>MLKSSPLSLLKVLALIFKFWSWWTLLLLMFEGALGDPQINSLIKACGKLGPTRSINFKKILNATLEDLRNQSTRKNYFGTSHNVMGDDTIYGMFQCRRYLSNTDCAACVAAATADILSCSGGISSHLVYDGCSLRYGPFSFFTEAIRGVNGILCGNQTSKGETNKDDFSEEVKQVLNKLQIATPKIPNYYAATKTQSIYAIAQCVETVSANSCHDCLNRGFNSIQGCLPYTDGREYDAGCFMRYSHKPFFADNQIIDITPFLDKGDSRKKLYIIFGVLGGVALIIMVFFGLCRRLCAGLSFNKTMRVPKGEVPGATKLKAPINYKYNDLKAATNNFNEENRLGGGGFGNVYKGTLKNGKVIAVKKLFSGQSKKLEDDFESEVKFLSNVHHRNLVRLLGFCNKGQERIIVYEYMTNGSLDKLLFGKEKGCLNWKQRYDMVLGTARGLAYLHEEFYVSIIHRDIKSGNILLDHELQPKISDFGLARFLPSDQSKLNTRFAGTLGYTAPEYTIYGQLSEKVDTYSYGIVVLEIISGQKSTEIVKNNYNDDDDHEYLIKQAWKLYEQGKHLELVDKNLDPNDYDVEEVKRVIEIALMCTQASPSKRPKMSQVVVLLTSKAQLENLQPSMPVFIESNLKSQGSNFGSNATVSSDSILSAR</sequence>
<evidence type="ECO:0000256" key="5">
    <source>
        <dbReference type="ARBA" id="ARBA00022741"/>
    </source>
</evidence>
<keyword evidence="8" id="KW-0675">Receptor</keyword>
<keyword evidence="11" id="KW-0472">Membrane</keyword>
<dbReference type="Pfam" id="PF00069">
    <property type="entry name" value="Pkinase"/>
    <property type="match status" value="1"/>
</dbReference>
<dbReference type="GO" id="GO:0004674">
    <property type="term" value="F:protein serine/threonine kinase activity"/>
    <property type="evidence" value="ECO:0007669"/>
    <property type="project" value="UniProtKB-KW"/>
</dbReference>
<evidence type="ECO:0000256" key="4">
    <source>
        <dbReference type="ARBA" id="ARBA00022737"/>
    </source>
</evidence>
<dbReference type="SUPFAM" id="SSF56112">
    <property type="entry name" value="Protein kinase-like (PK-like)"/>
    <property type="match status" value="1"/>
</dbReference>
<evidence type="ECO:0000256" key="10">
    <source>
        <dbReference type="PROSITE-ProRule" id="PRU10141"/>
    </source>
</evidence>
<evidence type="ECO:0000256" key="8">
    <source>
        <dbReference type="ARBA" id="ARBA00023170"/>
    </source>
</evidence>
<evidence type="ECO:0000259" key="12">
    <source>
        <dbReference type="PROSITE" id="PS50011"/>
    </source>
</evidence>
<evidence type="ECO:0000256" key="11">
    <source>
        <dbReference type="SAM" id="Phobius"/>
    </source>
</evidence>
<evidence type="ECO:0000256" key="6">
    <source>
        <dbReference type="ARBA" id="ARBA00022777"/>
    </source>
</evidence>
<evidence type="ECO:0000313" key="15">
    <source>
        <dbReference type="Proteomes" id="UP000289738"/>
    </source>
</evidence>
<dbReference type="PROSITE" id="PS00108">
    <property type="entry name" value="PROTEIN_KINASE_ST"/>
    <property type="match status" value="1"/>
</dbReference>
<feature type="transmembrane region" description="Helical" evidence="11">
    <location>
        <begin position="12"/>
        <end position="34"/>
    </location>
</feature>
<dbReference type="InterPro" id="IPR000719">
    <property type="entry name" value="Prot_kinase_dom"/>
</dbReference>
<dbReference type="FunFam" id="3.30.430.20:FF:000017">
    <property type="entry name" value="Cysteine-rich receptor-like protein kinase 2"/>
    <property type="match status" value="1"/>
</dbReference>
<keyword evidence="9" id="KW-0325">Glycoprotein</keyword>
<dbReference type="AlphaFoldDB" id="A0A445AM38"/>
<keyword evidence="4" id="KW-0677">Repeat</keyword>
<keyword evidence="5 10" id="KW-0547">Nucleotide-binding</keyword>
<keyword evidence="11" id="KW-0812">Transmembrane</keyword>
<evidence type="ECO:0000313" key="14">
    <source>
        <dbReference type="EMBL" id="RYR27512.1"/>
    </source>
</evidence>
<dbReference type="STRING" id="3818.A0A445AM38"/>
<dbReference type="SMART" id="SM00220">
    <property type="entry name" value="S_TKc"/>
    <property type="match status" value="1"/>
</dbReference>
<dbReference type="EMBL" id="SDMP01000011">
    <property type="protein sequence ID" value="RYR27512.1"/>
    <property type="molecule type" value="Genomic_DNA"/>
</dbReference>
<organism evidence="14 15">
    <name type="scientific">Arachis hypogaea</name>
    <name type="common">Peanut</name>
    <dbReference type="NCBI Taxonomy" id="3818"/>
    <lineage>
        <taxon>Eukaryota</taxon>
        <taxon>Viridiplantae</taxon>
        <taxon>Streptophyta</taxon>
        <taxon>Embryophyta</taxon>
        <taxon>Tracheophyta</taxon>
        <taxon>Spermatophyta</taxon>
        <taxon>Magnoliopsida</taxon>
        <taxon>eudicotyledons</taxon>
        <taxon>Gunneridae</taxon>
        <taxon>Pentapetalae</taxon>
        <taxon>rosids</taxon>
        <taxon>fabids</taxon>
        <taxon>Fabales</taxon>
        <taxon>Fabaceae</taxon>
        <taxon>Papilionoideae</taxon>
        <taxon>50 kb inversion clade</taxon>
        <taxon>dalbergioids sensu lato</taxon>
        <taxon>Dalbergieae</taxon>
        <taxon>Pterocarpus clade</taxon>
        <taxon>Arachis</taxon>
    </lineage>
</organism>
<evidence type="ECO:0000259" key="13">
    <source>
        <dbReference type="PROSITE" id="PS51473"/>
    </source>
</evidence>
<dbReference type="CDD" id="cd23509">
    <property type="entry name" value="Gnk2-like"/>
    <property type="match status" value="2"/>
</dbReference>
<dbReference type="Gene3D" id="3.30.200.20">
    <property type="entry name" value="Phosphorylase Kinase, domain 1"/>
    <property type="match status" value="1"/>
</dbReference>
<evidence type="ECO:0000256" key="9">
    <source>
        <dbReference type="ARBA" id="ARBA00023180"/>
    </source>
</evidence>
<evidence type="ECO:0008006" key="16">
    <source>
        <dbReference type="Google" id="ProtNLM"/>
    </source>
</evidence>
<keyword evidence="7 10" id="KW-0067">ATP-binding</keyword>
<dbReference type="InterPro" id="IPR011009">
    <property type="entry name" value="Kinase-like_dom_sf"/>
</dbReference>
<dbReference type="FunFam" id="1.10.510.10:FF:000336">
    <property type="entry name" value="Cysteine-rich receptor-like protein kinase 2"/>
    <property type="match status" value="1"/>
</dbReference>
<evidence type="ECO:0000256" key="2">
    <source>
        <dbReference type="ARBA" id="ARBA00022679"/>
    </source>
</evidence>
<evidence type="ECO:0000256" key="1">
    <source>
        <dbReference type="ARBA" id="ARBA00022527"/>
    </source>
</evidence>
<feature type="domain" description="Protein kinase" evidence="12">
    <location>
        <begin position="336"/>
        <end position="628"/>
    </location>
</feature>
<evidence type="ECO:0000256" key="7">
    <source>
        <dbReference type="ARBA" id="ARBA00022840"/>
    </source>
</evidence>
<keyword evidence="11" id="KW-1133">Transmembrane helix</keyword>
<protein>
    <recommendedName>
        <fullName evidence="16">Cysteine-rich receptor-like protein kinase</fullName>
    </recommendedName>
</protein>
<evidence type="ECO:0000256" key="3">
    <source>
        <dbReference type="ARBA" id="ARBA00022729"/>
    </source>
</evidence>
<comment type="caution">
    <text evidence="14">The sequence shown here is derived from an EMBL/GenBank/DDBJ whole genome shotgun (WGS) entry which is preliminary data.</text>
</comment>
<keyword evidence="2" id="KW-0808">Transferase</keyword>
<proteinExistence type="predicted"/>
<keyword evidence="6" id="KW-0418">Kinase</keyword>
<dbReference type="InterPro" id="IPR017441">
    <property type="entry name" value="Protein_kinase_ATP_BS"/>
</dbReference>
<dbReference type="Gene3D" id="1.10.510.10">
    <property type="entry name" value="Transferase(Phosphotransferase) domain 1"/>
    <property type="match status" value="1"/>
</dbReference>